<comment type="caution">
    <text evidence="1">The sequence shown here is derived from an EMBL/GenBank/DDBJ whole genome shotgun (WGS) entry which is preliminary data.</text>
</comment>
<evidence type="ECO:0008006" key="2">
    <source>
        <dbReference type="Google" id="ProtNLM"/>
    </source>
</evidence>
<organism evidence="1">
    <name type="scientific">marine sediment metagenome</name>
    <dbReference type="NCBI Taxonomy" id="412755"/>
    <lineage>
        <taxon>unclassified sequences</taxon>
        <taxon>metagenomes</taxon>
        <taxon>ecological metagenomes</taxon>
    </lineage>
</organism>
<accession>X0VYN2</accession>
<proteinExistence type="predicted"/>
<gene>
    <name evidence="1" type="ORF">S01H1_56323</name>
</gene>
<dbReference type="AlphaFoldDB" id="X0VYN2"/>
<protein>
    <recommendedName>
        <fullName evidence="2">N-acetyltransferase domain-containing protein</fullName>
    </recommendedName>
</protein>
<reference evidence="1" key="1">
    <citation type="journal article" date="2014" name="Front. Microbiol.">
        <title>High frequency of phylogenetically diverse reductive dehalogenase-homologous genes in deep subseafloor sedimentary metagenomes.</title>
        <authorList>
            <person name="Kawai M."/>
            <person name="Futagami T."/>
            <person name="Toyoda A."/>
            <person name="Takaki Y."/>
            <person name="Nishi S."/>
            <person name="Hori S."/>
            <person name="Arai W."/>
            <person name="Tsubouchi T."/>
            <person name="Morono Y."/>
            <person name="Uchiyama I."/>
            <person name="Ito T."/>
            <person name="Fujiyama A."/>
            <person name="Inagaki F."/>
            <person name="Takami H."/>
        </authorList>
    </citation>
    <scope>NUCLEOTIDE SEQUENCE</scope>
    <source>
        <strain evidence="1">Expedition CK06-06</strain>
    </source>
</reference>
<sequence length="152" mass="17903">METPKTIKEVDFDVEHLYLMDIREEELMGIMTLKDVDRRFEALGHNSVQATTFTCDGLILFSAGYYELWPGVLECWMIPSTHVKKAMYTFCKLLKTYVHAIIEREECHRFQTSAPDDELHARWMKFLGLDKEGTMKKYTHNGQDYCMYARTI</sequence>
<evidence type="ECO:0000313" key="1">
    <source>
        <dbReference type="EMBL" id="GAG17538.1"/>
    </source>
</evidence>
<dbReference type="EMBL" id="BARS01036665">
    <property type="protein sequence ID" value="GAG17538.1"/>
    <property type="molecule type" value="Genomic_DNA"/>
</dbReference>
<name>X0VYN2_9ZZZZ</name>